<evidence type="ECO:0000313" key="2">
    <source>
        <dbReference type="EMBL" id="OKO97892.1"/>
    </source>
</evidence>
<protein>
    <submittedName>
        <fullName evidence="2">Uncharacterized protein</fullName>
    </submittedName>
</protein>
<feature type="signal peptide" evidence="1">
    <location>
        <begin position="1"/>
        <end position="20"/>
    </location>
</feature>
<dbReference type="OrthoDB" id="4369580at2759"/>
<dbReference type="Proteomes" id="UP000186955">
    <property type="component" value="Unassembled WGS sequence"/>
</dbReference>
<dbReference type="AlphaFoldDB" id="A0A1Q5TCE8"/>
<organism evidence="2 3">
    <name type="scientific">Penicillium subrubescens</name>
    <dbReference type="NCBI Taxonomy" id="1316194"/>
    <lineage>
        <taxon>Eukaryota</taxon>
        <taxon>Fungi</taxon>
        <taxon>Dikarya</taxon>
        <taxon>Ascomycota</taxon>
        <taxon>Pezizomycotina</taxon>
        <taxon>Eurotiomycetes</taxon>
        <taxon>Eurotiomycetidae</taxon>
        <taxon>Eurotiales</taxon>
        <taxon>Aspergillaceae</taxon>
        <taxon>Penicillium</taxon>
    </lineage>
</organism>
<dbReference type="EMBL" id="MNBE01000683">
    <property type="protein sequence ID" value="OKO97892.1"/>
    <property type="molecule type" value="Genomic_DNA"/>
</dbReference>
<keyword evidence="3" id="KW-1185">Reference proteome</keyword>
<keyword evidence="1" id="KW-0732">Signal</keyword>
<sequence>MILSASVILLVGLTVELAAAAPPISQEDCDKLCQDKLNNLHAVGQLYDIHNGMGSCDDCIICIGEGGKYTDPNTGRRRCCDTKNQVFMNGPAGSKLGKCCDASQAYLVDTRAQKGDCCPATNHVYLWDAKSQSGSCCPSGTAYFDGHKCQPEIEPEPKPHTISCSPHGVCASSSKTTGLKQGHCYQLMDTKGRTLSLHRGGTDYILQNEYDDLYHFKVCASTTDCSPSDKEMTVNDKFFLQDEFGTWNVNGAGWIDNRCSDHLYFTQDAKSAGAFQAAPWCVDGKCGICLKSAVDACRGLEIVCPATNPGIGRYVNSNYCLPMFVKEVPCMSEVFGGEGFKTEL</sequence>
<reference evidence="2 3" key="1">
    <citation type="submission" date="2016-10" db="EMBL/GenBank/DDBJ databases">
        <title>Genome sequence of the ascomycete fungus Penicillium subrubescens.</title>
        <authorList>
            <person name="De Vries R.P."/>
            <person name="Peng M."/>
            <person name="Dilokpimol A."/>
            <person name="Hilden K."/>
            <person name="Makela M.R."/>
            <person name="Grigoriev I."/>
            <person name="Riley R."/>
            <person name="Granchi Z."/>
        </authorList>
    </citation>
    <scope>NUCLEOTIDE SEQUENCE [LARGE SCALE GENOMIC DNA]</scope>
    <source>
        <strain evidence="2 3">CBS 132785</strain>
    </source>
</reference>
<accession>A0A1Q5TCE8</accession>
<evidence type="ECO:0000313" key="3">
    <source>
        <dbReference type="Proteomes" id="UP000186955"/>
    </source>
</evidence>
<dbReference type="STRING" id="1316194.A0A1Q5TCE8"/>
<comment type="caution">
    <text evidence="2">The sequence shown here is derived from an EMBL/GenBank/DDBJ whole genome shotgun (WGS) entry which is preliminary data.</text>
</comment>
<name>A0A1Q5TCE8_9EURO</name>
<proteinExistence type="predicted"/>
<evidence type="ECO:0000256" key="1">
    <source>
        <dbReference type="SAM" id="SignalP"/>
    </source>
</evidence>
<gene>
    <name evidence="2" type="ORF">PENSUB_9818</name>
</gene>
<feature type="chain" id="PRO_5012660046" evidence="1">
    <location>
        <begin position="21"/>
        <end position="344"/>
    </location>
</feature>